<dbReference type="Pfam" id="PF05000">
    <property type="entry name" value="RNA_pol_Rpb1_4"/>
    <property type="match status" value="1"/>
</dbReference>
<dbReference type="CDD" id="cd00081">
    <property type="entry name" value="Hint"/>
    <property type="match status" value="2"/>
</dbReference>
<keyword evidence="6" id="KW-0651">Protein splicing</keyword>
<organism evidence="10">
    <name type="scientific">viral metagenome</name>
    <dbReference type="NCBI Taxonomy" id="1070528"/>
    <lineage>
        <taxon>unclassified sequences</taxon>
        <taxon>metagenomes</taxon>
        <taxon>organismal metagenomes</taxon>
    </lineage>
</organism>
<keyword evidence="3" id="KW-0808">Transferase</keyword>
<dbReference type="InterPro" id="IPR007075">
    <property type="entry name" value="RNA_pol_Rpb1_6"/>
</dbReference>
<dbReference type="PRINTS" id="PR00379">
    <property type="entry name" value="INTEIN"/>
</dbReference>
<dbReference type="Pfam" id="PF04983">
    <property type="entry name" value="RNA_pol_Rpb1_3"/>
    <property type="match status" value="1"/>
</dbReference>
<dbReference type="EMBL" id="MN740013">
    <property type="protein sequence ID" value="QHT83914.1"/>
    <property type="molecule type" value="Genomic_DNA"/>
</dbReference>
<dbReference type="SMART" id="SM00305">
    <property type="entry name" value="HintC"/>
    <property type="match status" value="1"/>
</dbReference>
<accession>A0A6C0HTW7</accession>
<dbReference type="InterPro" id="IPR006142">
    <property type="entry name" value="INTEIN"/>
</dbReference>
<dbReference type="InterPro" id="IPR007081">
    <property type="entry name" value="RNA_pol_Rpb1_5"/>
</dbReference>
<dbReference type="Pfam" id="PF04998">
    <property type="entry name" value="RNA_pol_Rpb1_5"/>
    <property type="match status" value="1"/>
</dbReference>
<protein>
    <recommendedName>
        <fullName evidence="1">DNA-directed RNA polymerase</fullName>
        <ecNumber evidence="1">2.7.7.6</ecNumber>
    </recommendedName>
</protein>
<dbReference type="GO" id="GO:0003677">
    <property type="term" value="F:DNA binding"/>
    <property type="evidence" value="ECO:0007669"/>
    <property type="project" value="InterPro"/>
</dbReference>
<dbReference type="SUPFAM" id="SSF64484">
    <property type="entry name" value="beta and beta-prime subunits of DNA dependent RNA-polymerase"/>
    <property type="match status" value="1"/>
</dbReference>
<evidence type="ECO:0000256" key="7">
    <source>
        <dbReference type="ARBA" id="ARBA00023163"/>
    </source>
</evidence>
<keyword evidence="4" id="KW-0548">Nucleotidyltransferase</keyword>
<keyword evidence="2" id="KW-0240">DNA-directed RNA polymerase</keyword>
<dbReference type="Gene3D" id="6.10.250.2940">
    <property type="match status" value="1"/>
</dbReference>
<dbReference type="SUPFAM" id="SSF55608">
    <property type="entry name" value="Homing endonucleases"/>
    <property type="match status" value="4"/>
</dbReference>
<evidence type="ECO:0000256" key="6">
    <source>
        <dbReference type="ARBA" id="ARBA00023000"/>
    </source>
</evidence>
<dbReference type="GO" id="GO:0005665">
    <property type="term" value="C:RNA polymerase II, core complex"/>
    <property type="evidence" value="ECO:0007669"/>
    <property type="project" value="TreeGrafter"/>
</dbReference>
<dbReference type="NCBIfam" id="TIGR01445">
    <property type="entry name" value="intein_Nterm"/>
    <property type="match status" value="1"/>
</dbReference>
<dbReference type="InterPro" id="IPR036844">
    <property type="entry name" value="Hint_dom_sf"/>
</dbReference>
<dbReference type="InterPro" id="IPR027434">
    <property type="entry name" value="Homing_endonucl"/>
</dbReference>
<dbReference type="Gene3D" id="6.20.50.80">
    <property type="match status" value="1"/>
</dbReference>
<keyword evidence="7" id="KW-0804">Transcription</keyword>
<dbReference type="InterPro" id="IPR042102">
    <property type="entry name" value="RNA_pol_Rpb1_3_sf"/>
</dbReference>
<name>A0A6C0HTW7_9ZZZZ</name>
<feature type="domain" description="DOD-type homing endonuclease" evidence="9">
    <location>
        <begin position="749"/>
        <end position="896"/>
    </location>
</feature>
<evidence type="ECO:0000256" key="1">
    <source>
        <dbReference type="ARBA" id="ARBA00012418"/>
    </source>
</evidence>
<dbReference type="Pfam" id="PF04992">
    <property type="entry name" value="RNA_pol_Rpb1_6"/>
    <property type="match status" value="1"/>
</dbReference>
<dbReference type="GO" id="GO:0003899">
    <property type="term" value="F:DNA-directed RNA polymerase activity"/>
    <property type="evidence" value="ECO:0007669"/>
    <property type="project" value="UniProtKB-EC"/>
</dbReference>
<dbReference type="InterPro" id="IPR045867">
    <property type="entry name" value="DNA-dir_RpoC_beta_prime"/>
</dbReference>
<dbReference type="InterPro" id="IPR006141">
    <property type="entry name" value="Intein_N"/>
</dbReference>
<dbReference type="InterPro" id="IPR004860">
    <property type="entry name" value="LAGLIDADG_dom"/>
</dbReference>
<dbReference type="InterPro" id="IPR038120">
    <property type="entry name" value="Rpb1_funnel_sf"/>
</dbReference>
<reference evidence="10" key="1">
    <citation type="journal article" date="2020" name="Nature">
        <title>Giant virus diversity and host interactions through global metagenomics.</title>
        <authorList>
            <person name="Schulz F."/>
            <person name="Roux S."/>
            <person name="Paez-Espino D."/>
            <person name="Jungbluth S."/>
            <person name="Walsh D.A."/>
            <person name="Denef V.J."/>
            <person name="McMahon K.D."/>
            <person name="Konstantinidis K.T."/>
            <person name="Eloe-Fadrosh E.A."/>
            <person name="Kyrpides N.C."/>
            <person name="Woyke T."/>
        </authorList>
    </citation>
    <scope>NUCLEOTIDE SEQUENCE</scope>
    <source>
        <strain evidence="10">GVMAG-M-3300023184-168</strain>
    </source>
</reference>
<dbReference type="GO" id="GO:0016539">
    <property type="term" value="P:intein-mediated protein splicing"/>
    <property type="evidence" value="ECO:0007669"/>
    <property type="project" value="InterPro"/>
</dbReference>
<evidence type="ECO:0000259" key="9">
    <source>
        <dbReference type="PROSITE" id="PS50819"/>
    </source>
</evidence>
<dbReference type="PROSITE" id="PS50818">
    <property type="entry name" value="INTEIN_C_TER"/>
    <property type="match status" value="1"/>
</dbReference>
<evidence type="ECO:0000256" key="2">
    <source>
        <dbReference type="ARBA" id="ARBA00022478"/>
    </source>
</evidence>
<dbReference type="PROSITE" id="PS50819">
    <property type="entry name" value="INTEIN_ENDONUCLEASE"/>
    <property type="match status" value="2"/>
</dbReference>
<dbReference type="InterPro" id="IPR030934">
    <property type="entry name" value="Intein_C"/>
</dbReference>
<dbReference type="Gene3D" id="2.170.16.10">
    <property type="entry name" value="Hedgehog/Intein (Hint) domain"/>
    <property type="match status" value="3"/>
</dbReference>
<dbReference type="GO" id="GO:0006351">
    <property type="term" value="P:DNA-templated transcription"/>
    <property type="evidence" value="ECO:0007669"/>
    <property type="project" value="InterPro"/>
</dbReference>
<feature type="coiled-coil region" evidence="8">
    <location>
        <begin position="1487"/>
        <end position="1514"/>
    </location>
</feature>
<dbReference type="Pfam" id="PF14528">
    <property type="entry name" value="LAGLIDADG_3"/>
    <property type="match status" value="4"/>
</dbReference>
<keyword evidence="5" id="KW-0068">Autocatalytic cleavage</keyword>
<dbReference type="Pfam" id="PF14890">
    <property type="entry name" value="Intein_splicing"/>
    <property type="match status" value="2"/>
</dbReference>
<dbReference type="EC" id="2.7.7.6" evidence="1"/>
<dbReference type="PANTHER" id="PTHR19376">
    <property type="entry name" value="DNA-DIRECTED RNA POLYMERASE"/>
    <property type="match status" value="1"/>
</dbReference>
<dbReference type="InterPro" id="IPR003586">
    <property type="entry name" value="Hint_dom_C"/>
</dbReference>
<proteinExistence type="predicted"/>
<dbReference type="PANTHER" id="PTHR19376:SF37">
    <property type="entry name" value="DNA-DIRECTED RNA POLYMERASE II SUBUNIT RPB1"/>
    <property type="match status" value="1"/>
</dbReference>
<evidence type="ECO:0000256" key="3">
    <source>
        <dbReference type="ARBA" id="ARBA00022679"/>
    </source>
</evidence>
<evidence type="ECO:0000256" key="8">
    <source>
        <dbReference type="SAM" id="Coils"/>
    </source>
</evidence>
<dbReference type="Gene3D" id="3.10.28.10">
    <property type="entry name" value="Homing endonucleases"/>
    <property type="match status" value="2"/>
</dbReference>
<feature type="domain" description="DOD-type homing endonuclease" evidence="9">
    <location>
        <begin position="1313"/>
        <end position="1457"/>
    </location>
</feature>
<dbReference type="InterPro" id="IPR004042">
    <property type="entry name" value="Intein_endonuc_central"/>
</dbReference>
<keyword evidence="8" id="KW-0175">Coiled coil</keyword>
<dbReference type="InterPro" id="IPR007066">
    <property type="entry name" value="RNA_pol_Rpb1_3"/>
</dbReference>
<evidence type="ECO:0000313" key="10">
    <source>
        <dbReference type="EMBL" id="QHT83914.1"/>
    </source>
</evidence>
<dbReference type="Gene3D" id="1.10.274.100">
    <property type="entry name" value="RNA polymerase Rpb1, domain 3"/>
    <property type="match status" value="1"/>
</dbReference>
<dbReference type="GO" id="GO:0004519">
    <property type="term" value="F:endonuclease activity"/>
    <property type="evidence" value="ECO:0007669"/>
    <property type="project" value="InterPro"/>
</dbReference>
<dbReference type="SUPFAM" id="SSF51294">
    <property type="entry name" value="Hedgehog/intein (Hint) domain"/>
    <property type="match status" value="2"/>
</dbReference>
<dbReference type="Gene3D" id="1.10.132.30">
    <property type="match status" value="1"/>
</dbReference>
<dbReference type="InterPro" id="IPR007083">
    <property type="entry name" value="RNA_pol_Rpb1_4"/>
</dbReference>
<evidence type="ECO:0000256" key="5">
    <source>
        <dbReference type="ARBA" id="ARBA00022813"/>
    </source>
</evidence>
<evidence type="ECO:0000256" key="4">
    <source>
        <dbReference type="ARBA" id="ARBA00022695"/>
    </source>
</evidence>
<sequence length="1587" mass="181703">MNCHIPQSVLAETELRHLAATPLQMISPSSNSPIIGIYQDSLLGSYRFTRPNIKFTPREAMNLLMMFPRVDTEALRNKKEISSFDVLSQIMSPLTLKYKTKLYEEEGEDFGTSNNVLEIRNGKYIRGQIEKSSLGSTTKGIIHRICNDFGNMKAADFIDDLQNVVTEYMKSSSFSVGISDLISNRETQDSIIQAITKQKQEVQTLIEKVHLGIFENNSASSNMVEFESNINKQLNKANEEAGKIGRKSLSKDNRFLMIVNSGSKGTLINISQMISCLGQTNVDGKRIPYGFDNRTLPHFNKFDDSPVARGFIENSYISGLTAPELFFHAMGGRIGLIDTACKTSTTGYIQRRLIKGLEDLRVEYDMTVRNNMGKIVQFSYGDDGFDSTKVENQILPLVGMSIEDIYSHYDILGVNDQENSLLEVYTKGTQTRVRKQRTETKTKCQKYIDKMIDTQTKIVNNVFKYKNENSVKVPVAFQNLIANIQGQMSLNSNSIIDITPMEAFDLIEQYYEKLKQIHYVQPNSLFEILYYFYLTPKDLLINKRFHNAALVLLLETIVLKYKQAIVHPGEMVGVLAGQSLGEPTTQLSALRSEKLKIIKINKTTKIPEMISDEIGTICDNIITALPEYTFDTGHKDSVETILETLDDEYYIIGVDEKEKTHWNKISHVSRHIVNGDMIRVKTKSGRVVTTTMSHSHLIRKDQTVKPIVGSDMTIGMRIPVAKYIDNSFVKNTIEIDGKTYELDYLFGWFIGAYLAEGSLSSNKGKITGSITITNISEYFIENVKQFAARFNKKCRVREKSAQILGSEKYYKGIDISFYCKELADIILNTCNKGSFDKHVPDFAFLAPNEFKAGLIQSYFDGDGHFRCDKNTHAISVCSRSSQLIKDIALLLNYFGIFGCIRTFSDNKINMFNINISSKYCILYKENIGSLLHNEKLNNLISYENRNNKSFKGFAEYIDRIEGVNSIISKCGLILNLPEKIKYKRFNKEFVDKPIGRNTLQKYIEIFESHKKANLIEYEVSILKQAANSNVIWDEIIEIERYTPDQTEYVYDFTVPSNQTFMTDYAVIIHNTLNSVTFDTHLLVRNSQKEIFKKKIGEFTEEQTKLSNKIDYMEDKDTTYAELSEFYEVPCATENGETVWRRIEAVTQHPVINEDSTNTMLKVITKGNREVTATKAKSFLQLIDGKIQQVHGKDLKVGDYLPCSRKPLEYKETFIFNTREILPPNEYLYGDELEKVKNLFGELHWWKNHANKSFIVPHSSSSTLLELFNENPRKGKTSNKSQYILPGNVYMKSMGCSKYTIPENIPLNYEFGYLVGAYAAEGSMNKNSISINNNNDEYLKPIEELCNKWNISNKKRVRKDRGGEGWKSQDIKIDSTILRNILENLCGRLSDKKYISEKIVFSNKECILGFLDAYIGGDGSLSIHKNKNGTLRVNSIQCWSCSKELLTDVMIMLKNLGVSSNIYKINKRKENNHTIQYKKQPYSLDIKNKQSKKLAELLNIKIKEKQDRVEILLKQEYFKYEYSLEDMKIPNIVNGELIMEQRDMRMKDLEFDEIVSIEEVQNPTQYAYDLTVEDTRNFDLYNSICAAD</sequence>